<dbReference type="eggNOG" id="ENOG502S55X">
    <property type="taxonomic scope" value="Eukaryota"/>
</dbReference>
<dbReference type="GO" id="GO:0005789">
    <property type="term" value="C:endoplasmic reticulum membrane"/>
    <property type="evidence" value="ECO:0007669"/>
    <property type="project" value="TreeGrafter"/>
</dbReference>
<keyword evidence="2" id="KW-0472">Membrane</keyword>
<dbReference type="Pfam" id="PF10333">
    <property type="entry name" value="Pga1"/>
    <property type="match status" value="1"/>
</dbReference>
<feature type="chain" id="PRO_5004519845" evidence="3">
    <location>
        <begin position="18"/>
        <end position="240"/>
    </location>
</feature>
<reference evidence="4 5" key="1">
    <citation type="journal article" date="2013" name="BMC Genomics">
        <title>Genomics-driven discovery of the pneumocandin biosynthetic gene cluster in the fungus Glarea lozoyensis.</title>
        <authorList>
            <person name="Chen L."/>
            <person name="Yue Q."/>
            <person name="Zhang X."/>
            <person name="Xiang M."/>
            <person name="Wang C."/>
            <person name="Li S."/>
            <person name="Che Y."/>
            <person name="Ortiz-Lopez F.J."/>
            <person name="Bills G.F."/>
            <person name="Liu X."/>
            <person name="An Z."/>
        </authorList>
    </citation>
    <scope>NUCLEOTIDE SEQUENCE [LARGE SCALE GENOMIC DNA]</scope>
    <source>
        <strain evidence="5">ATCC 20868 / MF5171</strain>
    </source>
</reference>
<protein>
    <submittedName>
        <fullName evidence="4">Uncharacterized protein</fullName>
    </submittedName>
</protein>
<keyword evidence="2" id="KW-1133">Transmembrane helix</keyword>
<keyword evidence="2" id="KW-0812">Transmembrane</keyword>
<dbReference type="KEGG" id="glz:GLAREA_05607"/>
<dbReference type="EMBL" id="KE145353">
    <property type="protein sequence ID" value="EPE36269.1"/>
    <property type="molecule type" value="Genomic_DNA"/>
</dbReference>
<dbReference type="OMA" id="EVRVCWL"/>
<dbReference type="InterPro" id="IPR019433">
    <property type="entry name" value="GPI_ManTrfase_II_coact_Pga1"/>
</dbReference>
<dbReference type="GO" id="GO:0006506">
    <property type="term" value="P:GPI anchor biosynthetic process"/>
    <property type="evidence" value="ECO:0007669"/>
    <property type="project" value="TreeGrafter"/>
</dbReference>
<proteinExistence type="predicted"/>
<dbReference type="HOGENOM" id="CLU_062870_0_0_1"/>
<dbReference type="RefSeq" id="XP_008077087.1">
    <property type="nucleotide sequence ID" value="XM_008078896.1"/>
</dbReference>
<evidence type="ECO:0000313" key="5">
    <source>
        <dbReference type="Proteomes" id="UP000016922"/>
    </source>
</evidence>
<gene>
    <name evidence="4" type="ORF">GLAREA_05607</name>
</gene>
<feature type="region of interest" description="Disordered" evidence="1">
    <location>
        <begin position="124"/>
        <end position="151"/>
    </location>
</feature>
<evidence type="ECO:0000313" key="4">
    <source>
        <dbReference type="EMBL" id="EPE36269.1"/>
    </source>
</evidence>
<accession>S3DGL1</accession>
<dbReference type="OrthoDB" id="3360032at2759"/>
<dbReference type="PANTHER" id="PTHR28022:SF1">
    <property type="entry name" value="GPI MANNOSYLTRANSFERASE 2 SUBUNIT PGA1"/>
    <property type="match status" value="1"/>
</dbReference>
<name>S3DGL1_GLAL2</name>
<dbReference type="GeneID" id="19464661"/>
<organism evidence="4 5">
    <name type="scientific">Glarea lozoyensis (strain ATCC 20868 / MF5171)</name>
    <dbReference type="NCBI Taxonomy" id="1116229"/>
    <lineage>
        <taxon>Eukaryota</taxon>
        <taxon>Fungi</taxon>
        <taxon>Dikarya</taxon>
        <taxon>Ascomycota</taxon>
        <taxon>Pezizomycotina</taxon>
        <taxon>Leotiomycetes</taxon>
        <taxon>Helotiales</taxon>
        <taxon>Helotiaceae</taxon>
        <taxon>Glarea</taxon>
    </lineage>
</organism>
<feature type="signal peptide" evidence="3">
    <location>
        <begin position="1"/>
        <end position="17"/>
    </location>
</feature>
<dbReference type="GO" id="GO:0000030">
    <property type="term" value="F:mannosyltransferase activity"/>
    <property type="evidence" value="ECO:0007669"/>
    <property type="project" value="TreeGrafter"/>
</dbReference>
<evidence type="ECO:0000256" key="1">
    <source>
        <dbReference type="SAM" id="MobiDB-lite"/>
    </source>
</evidence>
<keyword evidence="5" id="KW-1185">Reference proteome</keyword>
<evidence type="ECO:0000256" key="3">
    <source>
        <dbReference type="SAM" id="SignalP"/>
    </source>
</evidence>
<dbReference type="AlphaFoldDB" id="S3DGL1"/>
<dbReference type="PANTHER" id="PTHR28022">
    <property type="entry name" value="GPI MANNOSYLTRANSFERASE 2 SUBUNIT PGA1"/>
    <property type="match status" value="1"/>
</dbReference>
<evidence type="ECO:0000256" key="2">
    <source>
        <dbReference type="SAM" id="Phobius"/>
    </source>
</evidence>
<keyword evidence="3" id="KW-0732">Signal</keyword>
<dbReference type="GO" id="GO:0031501">
    <property type="term" value="C:mannosyltransferase complex"/>
    <property type="evidence" value="ECO:0007669"/>
    <property type="project" value="TreeGrafter"/>
</dbReference>
<feature type="transmembrane region" description="Helical" evidence="2">
    <location>
        <begin position="200"/>
        <end position="221"/>
    </location>
</feature>
<dbReference type="Proteomes" id="UP000016922">
    <property type="component" value="Unassembled WGS sequence"/>
</dbReference>
<sequence length="240" mass="27244">MWSIVALLFFAVTLVSGNTEKVIFLGPSSLQIPVEHPTLEDLHLDTLSPQHWALRTYLPAEFPKNNSKHGVASWFILHRLEEGQRYEVRVCWAATQPTSFRLETYDLPQVFETPELITSLAQYSEARQQDPEDSQAEASGISRRSSFRRGSDDLSSTLFLQIFAAADYYTTNKTLMKDVPPVYVDIILDPFIFNVLPRSLLPTVAYIILLAIGSWYISAYISKWLRGLATEPSEGEKKNK</sequence>